<dbReference type="AlphaFoldDB" id="A0A9X9QE01"/>
<name>A0A9X9QE01_BLUGR</name>
<sequence length="185" mass="21757">MTESEVWNWLEFFRDNFLNQITFPLSKPSEIIPDLTKETKDLQLRSKYCRTRSNRQMKGSTKNWQVDFLTKGIELPSSQIHEWCIKNMMTNFLTKLSCVNLMQIITLDLFSPSFVELKKLATSLRTVLFGDGGIDFQTPDDHERIYKDMITAFNKTIDQIKGKFKELFTVAVLFHKYHPDKFSIN</sequence>
<dbReference type="EMBL" id="LR026990">
    <property type="protein sequence ID" value="VDB89908.1"/>
    <property type="molecule type" value="Genomic_DNA"/>
</dbReference>
<evidence type="ECO:0000313" key="1">
    <source>
        <dbReference type="EMBL" id="VDB89908.1"/>
    </source>
</evidence>
<organism evidence="1 2">
    <name type="scientific">Blumeria graminis f. sp. tritici</name>
    <dbReference type="NCBI Taxonomy" id="62690"/>
    <lineage>
        <taxon>Eukaryota</taxon>
        <taxon>Fungi</taxon>
        <taxon>Dikarya</taxon>
        <taxon>Ascomycota</taxon>
        <taxon>Pezizomycotina</taxon>
        <taxon>Leotiomycetes</taxon>
        <taxon>Erysiphales</taxon>
        <taxon>Erysiphaceae</taxon>
        <taxon>Blumeria</taxon>
    </lineage>
</organism>
<gene>
    <name evidence="1" type="ORF">BGT96224V316_LOCUS5439</name>
</gene>
<evidence type="ECO:0000313" key="2">
    <source>
        <dbReference type="Proteomes" id="UP000324639"/>
    </source>
</evidence>
<dbReference type="Proteomes" id="UP000324639">
    <property type="component" value="Chromosome Bgt_-07"/>
</dbReference>
<reference evidence="1 2" key="1">
    <citation type="submission" date="2018-08" db="EMBL/GenBank/DDBJ databases">
        <authorList>
            <person name="Muller C M."/>
        </authorList>
    </citation>
    <scope>NUCLEOTIDE SEQUENCE [LARGE SCALE GENOMIC DNA]</scope>
</reference>
<proteinExistence type="predicted"/>
<keyword evidence="2" id="KW-1185">Reference proteome</keyword>
<protein>
    <submittedName>
        <fullName evidence="1">Bgt-51408</fullName>
    </submittedName>
</protein>
<accession>A0A9X9QE01</accession>